<dbReference type="AlphaFoldDB" id="A0A6A5VK36"/>
<reference evidence="1" key="1">
    <citation type="journal article" date="2020" name="Stud. Mycol.">
        <title>101 Dothideomycetes genomes: a test case for predicting lifestyles and emergence of pathogens.</title>
        <authorList>
            <person name="Haridas S."/>
            <person name="Albert R."/>
            <person name="Binder M."/>
            <person name="Bloem J."/>
            <person name="Labutti K."/>
            <person name="Salamov A."/>
            <person name="Andreopoulos B."/>
            <person name="Baker S."/>
            <person name="Barry K."/>
            <person name="Bills G."/>
            <person name="Bluhm B."/>
            <person name="Cannon C."/>
            <person name="Castanera R."/>
            <person name="Culley D."/>
            <person name="Daum C."/>
            <person name="Ezra D."/>
            <person name="Gonzalez J."/>
            <person name="Henrissat B."/>
            <person name="Kuo A."/>
            <person name="Liang C."/>
            <person name="Lipzen A."/>
            <person name="Lutzoni F."/>
            <person name="Magnuson J."/>
            <person name="Mondo S."/>
            <person name="Nolan M."/>
            <person name="Ohm R."/>
            <person name="Pangilinan J."/>
            <person name="Park H.-J."/>
            <person name="Ramirez L."/>
            <person name="Alfaro M."/>
            <person name="Sun H."/>
            <person name="Tritt A."/>
            <person name="Yoshinaga Y."/>
            <person name="Zwiers L.-H."/>
            <person name="Turgeon B."/>
            <person name="Goodwin S."/>
            <person name="Spatafora J."/>
            <person name="Crous P."/>
            <person name="Grigoriev I."/>
        </authorList>
    </citation>
    <scope>NUCLEOTIDE SEQUENCE</scope>
    <source>
        <strain evidence="1">CBS 107.79</strain>
    </source>
</reference>
<keyword evidence="2" id="KW-1185">Reference proteome</keyword>
<organism evidence="1 2">
    <name type="scientific">Bimuria novae-zelandiae CBS 107.79</name>
    <dbReference type="NCBI Taxonomy" id="1447943"/>
    <lineage>
        <taxon>Eukaryota</taxon>
        <taxon>Fungi</taxon>
        <taxon>Dikarya</taxon>
        <taxon>Ascomycota</taxon>
        <taxon>Pezizomycotina</taxon>
        <taxon>Dothideomycetes</taxon>
        <taxon>Pleosporomycetidae</taxon>
        <taxon>Pleosporales</taxon>
        <taxon>Massarineae</taxon>
        <taxon>Didymosphaeriaceae</taxon>
        <taxon>Bimuria</taxon>
    </lineage>
</organism>
<accession>A0A6A5VK36</accession>
<sequence length="87" mass="9856">MVLCACQLFLGSRHGKEYNRSWVGSATIGHPRAPDRVLRRLVVGWRRDNGTAAPTGPERICPGIEDLAPRTWPRAELFDSRTRKCLR</sequence>
<evidence type="ECO:0000313" key="2">
    <source>
        <dbReference type="Proteomes" id="UP000800036"/>
    </source>
</evidence>
<dbReference type="EMBL" id="ML976664">
    <property type="protein sequence ID" value="KAF1977058.1"/>
    <property type="molecule type" value="Genomic_DNA"/>
</dbReference>
<dbReference type="Proteomes" id="UP000800036">
    <property type="component" value="Unassembled WGS sequence"/>
</dbReference>
<gene>
    <name evidence="1" type="ORF">BU23DRAFT_550997</name>
</gene>
<protein>
    <submittedName>
        <fullName evidence="1">Uncharacterized protein</fullName>
    </submittedName>
</protein>
<evidence type="ECO:0000313" key="1">
    <source>
        <dbReference type="EMBL" id="KAF1977058.1"/>
    </source>
</evidence>
<name>A0A6A5VK36_9PLEO</name>
<proteinExistence type="predicted"/>
<feature type="non-terminal residue" evidence="1">
    <location>
        <position position="87"/>
    </location>
</feature>